<protein>
    <submittedName>
        <fullName evidence="3">Uncharacterized protein</fullName>
    </submittedName>
</protein>
<dbReference type="Proteomes" id="UP000824120">
    <property type="component" value="Unassembled WGS sequence"/>
</dbReference>
<feature type="region of interest" description="Disordered" evidence="1">
    <location>
        <begin position="40"/>
        <end position="59"/>
    </location>
</feature>
<comment type="caution">
    <text evidence="3">The sequence shown here is derived from an EMBL/GenBank/DDBJ whole genome shotgun (WGS) entry which is preliminary data.</text>
</comment>
<dbReference type="OrthoDB" id="1676881at2759"/>
<evidence type="ECO:0000256" key="2">
    <source>
        <dbReference type="SAM" id="Phobius"/>
    </source>
</evidence>
<organism evidence="3 4">
    <name type="scientific">Solanum commersonii</name>
    <name type="common">Commerson's wild potato</name>
    <name type="synonym">Commerson's nightshade</name>
    <dbReference type="NCBI Taxonomy" id="4109"/>
    <lineage>
        <taxon>Eukaryota</taxon>
        <taxon>Viridiplantae</taxon>
        <taxon>Streptophyta</taxon>
        <taxon>Embryophyta</taxon>
        <taxon>Tracheophyta</taxon>
        <taxon>Spermatophyta</taxon>
        <taxon>Magnoliopsida</taxon>
        <taxon>eudicotyledons</taxon>
        <taxon>Gunneridae</taxon>
        <taxon>Pentapetalae</taxon>
        <taxon>asterids</taxon>
        <taxon>lamiids</taxon>
        <taxon>Solanales</taxon>
        <taxon>Solanaceae</taxon>
        <taxon>Solanoideae</taxon>
        <taxon>Solaneae</taxon>
        <taxon>Solanum</taxon>
    </lineage>
</organism>
<accession>A0A9J5VY77</accession>
<gene>
    <name evidence="3" type="ORF">H5410_064849</name>
</gene>
<keyword evidence="2" id="KW-1133">Transmembrane helix</keyword>
<evidence type="ECO:0000256" key="1">
    <source>
        <dbReference type="SAM" id="MobiDB-lite"/>
    </source>
</evidence>
<dbReference type="AlphaFoldDB" id="A0A9J5VY77"/>
<evidence type="ECO:0000313" key="3">
    <source>
        <dbReference type="EMBL" id="KAG5568136.1"/>
    </source>
</evidence>
<feature type="region of interest" description="Disordered" evidence="1">
    <location>
        <begin position="1"/>
        <end position="29"/>
    </location>
</feature>
<feature type="transmembrane region" description="Helical" evidence="2">
    <location>
        <begin position="215"/>
        <end position="234"/>
    </location>
</feature>
<keyword evidence="2" id="KW-0812">Transmembrane</keyword>
<keyword evidence="2" id="KW-0472">Membrane</keyword>
<feature type="compositionally biased region" description="Basic and acidic residues" evidence="1">
    <location>
        <begin position="1"/>
        <end position="17"/>
    </location>
</feature>
<reference evidence="3" key="1">
    <citation type="submission" date="2020-09" db="EMBL/GenBank/DDBJ databases">
        <title>De no assembly of potato wild relative species, Solanum commersonii.</title>
        <authorList>
            <person name="Cho K."/>
        </authorList>
    </citation>
    <scope>NUCLEOTIDE SEQUENCE</scope>
    <source>
        <strain evidence="3">LZ3.2</strain>
        <tissue evidence="3">Leaf</tissue>
    </source>
</reference>
<sequence>MDGEKASRGTRVGERRPLQPSGTAHRTRSRVFWDGGRGIGTGRGRFNLGPGRRPGPARMNRRSRVRFNTNDSTYVDDTSYDIDSNAQLDRELLQQIYGDINPYLDENSVKKHLLSCMPIQYKEAKSLADRKKGIQVNDFDINVNESIGASNIVQGTLDPSNPGVAYEYRGPIQMVFNAHNADPLDRICEEDWEETNELLKFLRLFYDATTMFSGIYYPTISSVLINICAISIQFSKYKKIEKFRVAIEGNAQEVGQTSNPHSKARISSYMRDFLGLNSTNRDNFEEYLNQSLEIVEGEDGNEELLAWWRRAYSSFIGCIEVAFSAARFQLGDHRHSLAKTRRVRRKNYNLPKLSSKQEAWINAVIGSSDDELESQEFLASMPTRRMLPSI</sequence>
<evidence type="ECO:0000313" key="4">
    <source>
        <dbReference type="Proteomes" id="UP000824120"/>
    </source>
</evidence>
<proteinExistence type="predicted"/>
<dbReference type="EMBL" id="JACXVP010000228">
    <property type="protein sequence ID" value="KAG5568136.1"/>
    <property type="molecule type" value="Genomic_DNA"/>
</dbReference>
<name>A0A9J5VY77_SOLCO</name>
<keyword evidence="4" id="KW-1185">Reference proteome</keyword>